<feature type="compositionally biased region" description="Acidic residues" evidence="1">
    <location>
        <begin position="64"/>
        <end position="74"/>
    </location>
</feature>
<proteinExistence type="predicted"/>
<feature type="region of interest" description="Disordered" evidence="1">
    <location>
        <begin position="134"/>
        <end position="166"/>
    </location>
</feature>
<evidence type="ECO:0000313" key="3">
    <source>
        <dbReference type="Proteomes" id="UP001497444"/>
    </source>
</evidence>
<dbReference type="PANTHER" id="PTHR33356">
    <property type="entry name" value="TIP41-LIKE PROTEIN"/>
    <property type="match status" value="1"/>
</dbReference>
<dbReference type="PANTHER" id="PTHR33356:SF5">
    <property type="entry name" value="TIP41-LIKE PROTEIN"/>
    <property type="match status" value="1"/>
</dbReference>
<sequence>MAFEVARVHGIIRSNIREDGSSSKEEASLRGVVVGEVTGSSLFDAQETQPNTPPSESSPHSTDTEGEEEDDDDNGLLAGLAQHIAETMLYEEEEEEEGVVDHQGARGAHSLELRNAAPDSSSWSNRGSCWSSILGSSTASSTSPSSSRVSSQVSSPPTTPLEARQNDTDADAWDLLYTAAAAGEVHNLKMKLEPRKPGLPSFPTSRHNQQHIQRQQPVVQAAHLQAPVTGLGLQDHMLARNGRPLKAASSPGAPCQSYMRNEADRIAMHGSGIQHRWNSAERLGEDRGSLRSSSGQMAVKAGPGFGGQSRTDHEYHHHQHQHQGWSGLKKGCNKGQYRSERFMDYNSPQWTAANGRGSGMRAVFLGSGGGSGRESTGTGVFIPRCAGNGPELNRKPACSTTVLLPSRIVQALNLNVENIVPHCLGTLATGPSKSSFEECCWLASCGKACPSILQQNAAPELLSLPSEWTY</sequence>
<accession>A0ABP0W0V1</accession>
<name>A0ABP0W0V1_9BRYO</name>
<organism evidence="2 3">
    <name type="scientific">Sphagnum jensenii</name>
    <dbReference type="NCBI Taxonomy" id="128206"/>
    <lineage>
        <taxon>Eukaryota</taxon>
        <taxon>Viridiplantae</taxon>
        <taxon>Streptophyta</taxon>
        <taxon>Embryophyta</taxon>
        <taxon>Bryophyta</taxon>
        <taxon>Sphagnophytina</taxon>
        <taxon>Sphagnopsida</taxon>
        <taxon>Sphagnales</taxon>
        <taxon>Sphagnaceae</taxon>
        <taxon>Sphagnum</taxon>
    </lineage>
</organism>
<protein>
    <submittedName>
        <fullName evidence="2">Uncharacterized protein</fullName>
    </submittedName>
</protein>
<evidence type="ECO:0000256" key="1">
    <source>
        <dbReference type="SAM" id="MobiDB-lite"/>
    </source>
</evidence>
<gene>
    <name evidence="2" type="ORF">CSSPJE1EN1_LOCUS5109</name>
</gene>
<dbReference type="Proteomes" id="UP001497444">
    <property type="component" value="Chromosome 12"/>
</dbReference>
<dbReference type="EMBL" id="OZ020107">
    <property type="protein sequence ID" value="CAK9259631.1"/>
    <property type="molecule type" value="Genomic_DNA"/>
</dbReference>
<keyword evidence="3" id="KW-1185">Reference proteome</keyword>
<evidence type="ECO:0000313" key="2">
    <source>
        <dbReference type="EMBL" id="CAK9259631.1"/>
    </source>
</evidence>
<feature type="compositionally biased region" description="Low complexity" evidence="1">
    <location>
        <begin position="134"/>
        <end position="156"/>
    </location>
</feature>
<reference evidence="2" key="1">
    <citation type="submission" date="2024-02" db="EMBL/GenBank/DDBJ databases">
        <authorList>
            <consortium name="ELIXIR-Norway"/>
            <consortium name="Elixir Norway"/>
        </authorList>
    </citation>
    <scope>NUCLEOTIDE SEQUENCE</scope>
</reference>
<feature type="region of interest" description="Disordered" evidence="1">
    <location>
        <begin position="38"/>
        <end position="74"/>
    </location>
</feature>
<feature type="compositionally biased region" description="Polar residues" evidence="1">
    <location>
        <begin position="38"/>
        <end position="61"/>
    </location>
</feature>